<dbReference type="EMBL" id="KL198017">
    <property type="protein sequence ID" value="KDQ20515.1"/>
    <property type="molecule type" value="Genomic_DNA"/>
</dbReference>
<name>A0A067N0N1_BOTB1</name>
<dbReference type="STRING" id="930990.A0A067N0N1"/>
<accession>A0A067N0N1</accession>
<reference evidence="4" key="1">
    <citation type="journal article" date="2014" name="Proc. Natl. Acad. Sci. U.S.A.">
        <title>Extensive sampling of basidiomycete genomes demonstrates inadequacy of the white-rot/brown-rot paradigm for wood decay fungi.</title>
        <authorList>
            <person name="Riley R."/>
            <person name="Salamov A.A."/>
            <person name="Brown D.W."/>
            <person name="Nagy L.G."/>
            <person name="Floudas D."/>
            <person name="Held B.W."/>
            <person name="Levasseur A."/>
            <person name="Lombard V."/>
            <person name="Morin E."/>
            <person name="Otillar R."/>
            <person name="Lindquist E.A."/>
            <person name="Sun H."/>
            <person name="LaButti K.M."/>
            <person name="Schmutz J."/>
            <person name="Jabbour D."/>
            <person name="Luo H."/>
            <person name="Baker S.E."/>
            <person name="Pisabarro A.G."/>
            <person name="Walton J.D."/>
            <person name="Blanchette R.A."/>
            <person name="Henrissat B."/>
            <person name="Martin F."/>
            <person name="Cullen D."/>
            <person name="Hibbett D.S."/>
            <person name="Grigoriev I.V."/>
        </authorList>
    </citation>
    <scope>NUCLEOTIDE SEQUENCE [LARGE SCALE GENOMIC DNA]</scope>
    <source>
        <strain evidence="4">FD-172 SS1</strain>
    </source>
</reference>
<dbReference type="HOGENOM" id="CLU_060356_3_1_1"/>
<sequence length="286" mass="31593">MPLTHRGYSVWISSNGGELEQFGTQIQEDDRSAITCWIPSVEGEKFQMSAAFGAFRGNDPGVPKVSSGSWISSNEIKPFLFSRLALTDDDSVATSAPSDLGTIRLSFWRVVYSDDFYKGRITSADGTVRPEGPVHERCKKAGSHVVILGSAEVADAPQPETRMSYSWVDPCDKPYGTFIFRYRPLDLLQAKGLAPLPGPGPDTKHEIVKVEDTESDTGSETERDSDSDSGAEEIRALEEKLREARARRAGKRKYPGKSETFKKLKVEQADLSGYFQPGEIIDLTFD</sequence>
<dbReference type="OrthoDB" id="3364132at2759"/>
<evidence type="ECO:0000256" key="1">
    <source>
        <dbReference type="SAM" id="MobiDB-lite"/>
    </source>
</evidence>
<dbReference type="AlphaFoldDB" id="A0A067N0N1"/>
<gene>
    <name evidence="3" type="ORF">BOTBODRAFT_183291</name>
</gene>
<keyword evidence="4" id="KW-1185">Reference proteome</keyword>
<feature type="compositionally biased region" description="Basic and acidic residues" evidence="1">
    <location>
        <begin position="220"/>
        <end position="233"/>
    </location>
</feature>
<feature type="region of interest" description="Disordered" evidence="1">
    <location>
        <begin position="210"/>
        <end position="233"/>
    </location>
</feature>
<evidence type="ECO:0000313" key="3">
    <source>
        <dbReference type="EMBL" id="KDQ20515.1"/>
    </source>
</evidence>
<dbReference type="Pfam" id="PF25534">
    <property type="entry name" value="DUF7918"/>
    <property type="match status" value="1"/>
</dbReference>
<protein>
    <recommendedName>
        <fullName evidence="2">DUF7918 domain-containing protein</fullName>
    </recommendedName>
</protein>
<dbReference type="Proteomes" id="UP000027195">
    <property type="component" value="Unassembled WGS sequence"/>
</dbReference>
<proteinExistence type="predicted"/>
<feature type="domain" description="DUF7918" evidence="2">
    <location>
        <begin position="76"/>
        <end position="195"/>
    </location>
</feature>
<dbReference type="InParanoid" id="A0A067N0N1"/>
<dbReference type="PANTHER" id="PTHR36223:SF1">
    <property type="entry name" value="TRANSCRIPTION ELONGATION FACTOR EAF N-TERMINAL DOMAIN-CONTAINING PROTEIN"/>
    <property type="match status" value="1"/>
</dbReference>
<evidence type="ECO:0000259" key="2">
    <source>
        <dbReference type="Pfam" id="PF25534"/>
    </source>
</evidence>
<dbReference type="InterPro" id="IPR057678">
    <property type="entry name" value="DUF7918"/>
</dbReference>
<evidence type="ECO:0000313" key="4">
    <source>
        <dbReference type="Proteomes" id="UP000027195"/>
    </source>
</evidence>
<organism evidence="3 4">
    <name type="scientific">Botryobasidium botryosum (strain FD-172 SS1)</name>
    <dbReference type="NCBI Taxonomy" id="930990"/>
    <lineage>
        <taxon>Eukaryota</taxon>
        <taxon>Fungi</taxon>
        <taxon>Dikarya</taxon>
        <taxon>Basidiomycota</taxon>
        <taxon>Agaricomycotina</taxon>
        <taxon>Agaricomycetes</taxon>
        <taxon>Cantharellales</taxon>
        <taxon>Botryobasidiaceae</taxon>
        <taxon>Botryobasidium</taxon>
    </lineage>
</organism>
<dbReference type="PANTHER" id="PTHR36223">
    <property type="entry name" value="BETA-LACTAMASE-TYPE TRANSPEPTIDASE FOLD DOMAIN CONTAINING PROTEIN"/>
    <property type="match status" value="1"/>
</dbReference>